<dbReference type="Proteomes" id="UP000637578">
    <property type="component" value="Unassembled WGS sequence"/>
</dbReference>
<feature type="transmembrane region" description="Helical" evidence="1">
    <location>
        <begin position="193"/>
        <end position="213"/>
    </location>
</feature>
<protein>
    <submittedName>
        <fullName evidence="2">Uncharacterized protein</fullName>
    </submittedName>
</protein>
<reference evidence="2" key="2">
    <citation type="submission" date="2020-09" db="EMBL/GenBank/DDBJ databases">
        <authorList>
            <person name="Sun Q."/>
            <person name="Zhou Y."/>
        </authorList>
    </citation>
    <scope>NUCLEOTIDE SEQUENCE</scope>
    <source>
        <strain evidence="2">CGMCC 4.5737</strain>
    </source>
</reference>
<dbReference type="EMBL" id="BMMK01000009">
    <property type="protein sequence ID" value="GGM51966.1"/>
    <property type="molecule type" value="Genomic_DNA"/>
</dbReference>
<keyword evidence="1" id="KW-0472">Membrane</keyword>
<dbReference type="RefSeq" id="WP_189056903.1">
    <property type="nucleotide sequence ID" value="NZ_BMMK01000009.1"/>
</dbReference>
<feature type="transmembrane region" description="Helical" evidence="1">
    <location>
        <begin position="67"/>
        <end position="87"/>
    </location>
</feature>
<dbReference type="AlphaFoldDB" id="A0A8J3CF98"/>
<keyword evidence="3" id="KW-1185">Reference proteome</keyword>
<gene>
    <name evidence="2" type="ORF">GCM10012275_23640</name>
</gene>
<evidence type="ECO:0000313" key="2">
    <source>
        <dbReference type="EMBL" id="GGM51966.1"/>
    </source>
</evidence>
<name>A0A8J3CF98_9PSEU</name>
<feature type="transmembrane region" description="Helical" evidence="1">
    <location>
        <begin position="131"/>
        <end position="153"/>
    </location>
</feature>
<evidence type="ECO:0000313" key="3">
    <source>
        <dbReference type="Proteomes" id="UP000637578"/>
    </source>
</evidence>
<evidence type="ECO:0000256" key="1">
    <source>
        <dbReference type="SAM" id="Phobius"/>
    </source>
</evidence>
<organism evidence="2 3">
    <name type="scientific">Longimycelium tulufanense</name>
    <dbReference type="NCBI Taxonomy" id="907463"/>
    <lineage>
        <taxon>Bacteria</taxon>
        <taxon>Bacillati</taxon>
        <taxon>Actinomycetota</taxon>
        <taxon>Actinomycetes</taxon>
        <taxon>Pseudonocardiales</taxon>
        <taxon>Pseudonocardiaceae</taxon>
        <taxon>Longimycelium</taxon>
    </lineage>
</organism>
<feature type="transmembrane region" description="Helical" evidence="1">
    <location>
        <begin position="99"/>
        <end position="119"/>
    </location>
</feature>
<comment type="caution">
    <text evidence="2">The sequence shown here is derived from an EMBL/GenBank/DDBJ whole genome shotgun (WGS) entry which is preliminary data.</text>
</comment>
<proteinExistence type="predicted"/>
<keyword evidence="1" id="KW-1133">Transmembrane helix</keyword>
<keyword evidence="1" id="KW-0812">Transmembrane</keyword>
<reference evidence="2" key="1">
    <citation type="journal article" date="2014" name="Int. J. Syst. Evol. Microbiol.">
        <title>Complete genome sequence of Corynebacterium casei LMG S-19264T (=DSM 44701T), isolated from a smear-ripened cheese.</title>
        <authorList>
            <consortium name="US DOE Joint Genome Institute (JGI-PGF)"/>
            <person name="Walter F."/>
            <person name="Albersmeier A."/>
            <person name="Kalinowski J."/>
            <person name="Ruckert C."/>
        </authorList>
    </citation>
    <scope>NUCLEOTIDE SEQUENCE</scope>
    <source>
        <strain evidence="2">CGMCC 4.5737</strain>
    </source>
</reference>
<sequence length="340" mass="36841">MAGTRDLARKGRARRLVLVLLPFLALAMLPRVLVAHYRDRLPERAYVDGWARMMERVPDLAPSWDRWAHNHLGVLLGAAVIVGLFVWRWEYPTGQRLMVLMSWGGAGSAAVATALKVGAALDATHAAVTLAWWWGLLNFGLMVVGAVVGWLLSGPKPRLPDAMLKPPVTAPRLRLGATERAVFTASLRSTQQLMWGSTFLGLALMASCIDVGPPGITPLYMLLGLLMLSQATARLRITREGVCLALPWLGRLTRLVQYRHIQSASVTRQKASLQCLAGVGDGPVFGYTGRTGPALTLHLSDGRRFVATVDDAETAAALVNAELDRQRGPCATADQKSVPC</sequence>
<accession>A0A8J3CF98</accession>